<feature type="region of interest" description="Disordered" evidence="1">
    <location>
        <begin position="41"/>
        <end position="65"/>
    </location>
</feature>
<organism evidence="4">
    <name type="scientific">Candidatus Enterococcus clewellii</name>
    <dbReference type="NCBI Taxonomy" id="1834193"/>
    <lineage>
        <taxon>Bacteria</taxon>
        <taxon>Bacillati</taxon>
        <taxon>Bacillota</taxon>
        <taxon>Bacilli</taxon>
        <taxon>Lactobacillales</taxon>
        <taxon>Enterococcaceae</taxon>
        <taxon>Enterococcus</taxon>
    </lineage>
</organism>
<dbReference type="EMBL" id="CP147247">
    <property type="protein sequence ID" value="WYJ91745.1"/>
    <property type="molecule type" value="Genomic_DNA"/>
</dbReference>
<evidence type="ECO:0000313" key="4">
    <source>
        <dbReference type="EMBL" id="OTP10513.1"/>
    </source>
</evidence>
<gene>
    <name evidence="5" type="ORF">A5888_003244</name>
    <name evidence="6" type="ORF">A5888_003513</name>
    <name evidence="4" type="ORF">A5888_003811</name>
</gene>
<dbReference type="AlphaFoldDB" id="A0A242K004"/>
<protein>
    <recommendedName>
        <fullName evidence="3">WxL domain-containing protein</fullName>
    </recommendedName>
</protein>
<dbReference type="Proteomes" id="UP000195141">
    <property type="component" value="Chromosome"/>
</dbReference>
<feature type="domain" description="WxL" evidence="3">
    <location>
        <begin position="30"/>
        <end position="265"/>
    </location>
</feature>
<name>A0A242K004_9ENTE</name>
<feature type="signal peptide" evidence="2">
    <location>
        <begin position="1"/>
        <end position="27"/>
    </location>
</feature>
<dbReference type="OrthoDB" id="2339326at2"/>
<evidence type="ECO:0000313" key="7">
    <source>
        <dbReference type="Proteomes" id="UP000195141"/>
    </source>
</evidence>
<keyword evidence="2" id="KW-0732">Signal</keyword>
<keyword evidence="7" id="KW-1185">Reference proteome</keyword>
<dbReference type="EMBL" id="NGMM01000008">
    <property type="protein sequence ID" value="OTP10513.1"/>
    <property type="molecule type" value="Genomic_DNA"/>
</dbReference>
<sequence>MKLSIFSVSLLALLSFGVIHSGTTAYADPNVTNNGVVEFEGGYGKDVQDPEKPGNVVDPGPSPSTDGPLRIEFVPQLGFGQNKITKGDRLYEANAQLFFGDTGPRGNFIQVSDYRGTRGGWTLQVRQTAQFENPNTLNNQLKGAVISFDKSWVNSTWDLSKAPSVSKDIIQLDNIGDTYTLAEAAQGKGEGTWLIEFGASEENTNGQANTLSPSLTPSGEQIVDPAFENKPVYKNSAVTLSIPEATKIDPVPYTTVLTWILSELP</sequence>
<accession>A0A242K004</accession>
<evidence type="ECO:0000256" key="2">
    <source>
        <dbReference type="SAM" id="SignalP"/>
    </source>
</evidence>
<reference evidence="5" key="3">
    <citation type="submission" date="2024-03" db="EMBL/GenBank/DDBJ databases">
        <title>The Genome Sequence of Enterococcus sp. DIV0242b.</title>
        <authorList>
            <consortium name="The Broad Institute Genomics Platform"/>
            <consortium name="The Broad Institute Microbial Omics Core"/>
            <consortium name="The Broad Institute Genomic Center for Infectious Diseases"/>
            <person name="Earl A."/>
            <person name="Manson A."/>
            <person name="Gilmore M."/>
            <person name="Schwartman J."/>
            <person name="Shea T."/>
            <person name="Abouelleil A."/>
            <person name="Cao P."/>
            <person name="Chapman S."/>
            <person name="Cusick C."/>
            <person name="Young S."/>
            <person name="Neafsey D."/>
            <person name="Nusbaum C."/>
            <person name="Birren B."/>
        </authorList>
    </citation>
    <scope>NUCLEOTIDE SEQUENCE</scope>
    <source>
        <strain evidence="5">9E7_DIV0242</strain>
    </source>
</reference>
<proteinExistence type="predicted"/>
<dbReference type="InterPro" id="IPR027994">
    <property type="entry name" value="WxL_dom"/>
</dbReference>
<evidence type="ECO:0000256" key="1">
    <source>
        <dbReference type="SAM" id="MobiDB-lite"/>
    </source>
</evidence>
<feature type="chain" id="PRO_5011226806" description="WxL domain-containing protein" evidence="2">
    <location>
        <begin position="28"/>
        <end position="265"/>
    </location>
</feature>
<reference evidence="5" key="2">
    <citation type="submission" date="2017-05" db="EMBL/GenBank/DDBJ databases">
        <authorList>
            <consortium name="The Broad Institute Genomics Platform"/>
            <consortium name="The Broad Institute Genomic Center for Infectious Diseases"/>
            <person name="Earl A."/>
            <person name="Manson A."/>
            <person name="Schwartman J."/>
            <person name="Gilmore M."/>
            <person name="Abouelleil A."/>
            <person name="Cao P."/>
            <person name="Chapman S."/>
            <person name="Cusick C."/>
            <person name="Shea T."/>
            <person name="Young S."/>
            <person name="Neafsey D."/>
            <person name="Nusbaum C."/>
            <person name="Birren B."/>
        </authorList>
    </citation>
    <scope>NUCLEOTIDE SEQUENCE</scope>
    <source>
        <strain evidence="5">9E7_DIV0242</strain>
    </source>
</reference>
<dbReference type="EMBL" id="CP147247">
    <property type="protein sequence ID" value="WYJ91476.1"/>
    <property type="molecule type" value="Genomic_DNA"/>
</dbReference>
<reference evidence="4" key="1">
    <citation type="submission" date="2017-05" db="EMBL/GenBank/DDBJ databases">
        <title>The Genome Sequence of Enterococcus sp. 9E7_DIV0242.</title>
        <authorList>
            <consortium name="The Broad Institute Genomics Platform"/>
            <consortium name="The Broad Institute Genomic Center for Infectious Diseases"/>
            <person name="Earl A."/>
            <person name="Manson A."/>
            <person name="Schwartman J."/>
            <person name="Gilmore M."/>
            <person name="Abouelleil A."/>
            <person name="Cao P."/>
            <person name="Chapman S."/>
            <person name="Cusick C."/>
            <person name="Shea T."/>
            <person name="Young S."/>
            <person name="Neafsey D."/>
            <person name="Nusbaum C."/>
            <person name="Birren B."/>
        </authorList>
    </citation>
    <scope>NUCLEOTIDE SEQUENCE [LARGE SCALE GENOMIC DNA]</scope>
    <source>
        <strain evidence="4">9E7_DIV0242</strain>
    </source>
</reference>
<evidence type="ECO:0000259" key="3">
    <source>
        <dbReference type="Pfam" id="PF13731"/>
    </source>
</evidence>
<dbReference type="Pfam" id="PF13731">
    <property type="entry name" value="WxL"/>
    <property type="match status" value="1"/>
</dbReference>
<evidence type="ECO:0000313" key="6">
    <source>
        <dbReference type="EMBL" id="WYJ91745.1"/>
    </source>
</evidence>
<dbReference type="RefSeq" id="WP_086350802.1">
    <property type="nucleotide sequence ID" value="NZ_CP147247.1"/>
</dbReference>
<evidence type="ECO:0000313" key="5">
    <source>
        <dbReference type="EMBL" id="WYJ91476.1"/>
    </source>
</evidence>